<evidence type="ECO:0000256" key="7">
    <source>
        <dbReference type="ARBA" id="ARBA00022741"/>
    </source>
</evidence>
<keyword evidence="5" id="KW-0963">Cytoplasm</keyword>
<evidence type="ECO:0000259" key="12">
    <source>
        <dbReference type="PROSITE" id="PS50862"/>
    </source>
</evidence>
<organism evidence="13 14">
    <name type="scientific">Teladorsagia circumcincta</name>
    <name type="common">Brown stomach worm</name>
    <name type="synonym">Ostertagia circumcincta</name>
    <dbReference type="NCBI Taxonomy" id="45464"/>
    <lineage>
        <taxon>Eukaryota</taxon>
        <taxon>Metazoa</taxon>
        <taxon>Ecdysozoa</taxon>
        <taxon>Nematoda</taxon>
        <taxon>Chromadorea</taxon>
        <taxon>Rhabditida</taxon>
        <taxon>Rhabditina</taxon>
        <taxon>Rhabditomorpha</taxon>
        <taxon>Strongyloidea</taxon>
        <taxon>Trichostrongylidae</taxon>
        <taxon>Teladorsagia</taxon>
    </lineage>
</organism>
<dbReference type="GO" id="GO:0005829">
    <property type="term" value="C:cytosol"/>
    <property type="evidence" value="ECO:0007669"/>
    <property type="project" value="TreeGrafter"/>
</dbReference>
<dbReference type="InterPro" id="IPR002312">
    <property type="entry name" value="Asp/Asn-tRNA-synth_IIb"/>
</dbReference>
<dbReference type="GO" id="GO:0006422">
    <property type="term" value="P:aspartyl-tRNA aminoacylation"/>
    <property type="evidence" value="ECO:0007669"/>
    <property type="project" value="InterPro"/>
</dbReference>
<evidence type="ECO:0000256" key="5">
    <source>
        <dbReference type="ARBA" id="ARBA00022490"/>
    </source>
</evidence>
<evidence type="ECO:0000256" key="9">
    <source>
        <dbReference type="ARBA" id="ARBA00022917"/>
    </source>
</evidence>
<proteinExistence type="inferred from homology"/>
<dbReference type="OrthoDB" id="372395at2759"/>
<evidence type="ECO:0000256" key="10">
    <source>
        <dbReference type="ARBA" id="ARBA00023146"/>
    </source>
</evidence>
<reference evidence="13 14" key="1">
    <citation type="submission" date="2015-09" db="EMBL/GenBank/DDBJ databases">
        <title>Draft genome of the parasitic nematode Teladorsagia circumcincta isolate WARC Sus (inbred).</title>
        <authorList>
            <person name="Mitreva M."/>
        </authorList>
    </citation>
    <scope>NUCLEOTIDE SEQUENCE [LARGE SCALE GENOMIC DNA]</scope>
    <source>
        <strain evidence="13 14">S</strain>
    </source>
</reference>
<evidence type="ECO:0000256" key="1">
    <source>
        <dbReference type="ARBA" id="ARBA00004496"/>
    </source>
</evidence>
<dbReference type="GO" id="GO:0005524">
    <property type="term" value="F:ATP binding"/>
    <property type="evidence" value="ECO:0007669"/>
    <property type="project" value="UniProtKB-KW"/>
</dbReference>
<dbReference type="InterPro" id="IPR004364">
    <property type="entry name" value="Aa-tRNA-synt_II"/>
</dbReference>
<evidence type="ECO:0000256" key="8">
    <source>
        <dbReference type="ARBA" id="ARBA00022840"/>
    </source>
</evidence>
<dbReference type="InterPro" id="IPR045864">
    <property type="entry name" value="aa-tRNA-synth_II/BPL/LPL"/>
</dbReference>
<evidence type="ECO:0000256" key="4">
    <source>
        <dbReference type="ARBA" id="ARBA00018853"/>
    </source>
</evidence>
<dbReference type="SUPFAM" id="SSF55681">
    <property type="entry name" value="Class II aaRS and biotin synthetases"/>
    <property type="match status" value="1"/>
</dbReference>
<feature type="domain" description="Aminoacyl-transfer RNA synthetases class-II family profile" evidence="12">
    <location>
        <begin position="93"/>
        <end position="355"/>
    </location>
</feature>
<dbReference type="AlphaFoldDB" id="A0A2G9UWU9"/>
<dbReference type="EMBL" id="KZ345230">
    <property type="protein sequence ID" value="PIO74728.1"/>
    <property type="molecule type" value="Genomic_DNA"/>
</dbReference>
<keyword evidence="10" id="KW-0030">Aminoacyl-tRNA synthetase</keyword>
<keyword evidence="8" id="KW-0067">ATP-binding</keyword>
<sequence>MSVVLDEKDMNDVAEGGEKKLSKKELNKLAKAAKIAELKAQKGSSQPKEEEAEDVSVGMYGSYGMIQSTDKKDIVFTKLSEIDANIHGQEAGVCKLFRDTLTERGFIEIHTPKIISAASEGGANVFTVSYFKGSAYLAQSPQLYKQMAIAGDFGKVLETIGAVLISIFKGLKRDYAAEIEAVGRQYPAEPFEFCEPALILKYPEAVKMLREDGVEMGDEDDLSTPVEKQLGRLVKEKYKTDFFILDKFPLAVRPFYTMPDPHDPRYSNSYDMFMRGEEILSGAQRIHDAEFLMERAKHHNIELEKIQAYIDSFKYGCPPHAGGGIGLERVTMLFLGLHNIRLASMFPRDPKRITP</sequence>
<dbReference type="InterPro" id="IPR004523">
    <property type="entry name" value="Asp-tRNA_synthase_2"/>
</dbReference>
<comment type="subcellular location">
    <subcellularLocation>
        <location evidence="1">Cytoplasm</location>
    </subcellularLocation>
</comment>
<dbReference type="PANTHER" id="PTHR43450:SF1">
    <property type="entry name" value="ASPARTATE--TRNA LIGASE, CYTOPLASMIC"/>
    <property type="match status" value="1"/>
</dbReference>
<dbReference type="PANTHER" id="PTHR43450">
    <property type="entry name" value="ASPARTYL-TRNA SYNTHETASE"/>
    <property type="match status" value="1"/>
</dbReference>
<comment type="similarity">
    <text evidence="2">Belongs to the class-II aminoacyl-tRNA synthetase family. Type 2 subfamily.</text>
</comment>
<dbReference type="Pfam" id="PF00152">
    <property type="entry name" value="tRNA-synt_2"/>
    <property type="match status" value="2"/>
</dbReference>
<keyword evidence="7" id="KW-0547">Nucleotide-binding</keyword>
<gene>
    <name evidence="13" type="ORF">TELCIR_03250</name>
</gene>
<dbReference type="GO" id="GO:0004815">
    <property type="term" value="F:aspartate-tRNA ligase activity"/>
    <property type="evidence" value="ECO:0007669"/>
    <property type="project" value="UniProtKB-EC"/>
</dbReference>
<evidence type="ECO:0000313" key="13">
    <source>
        <dbReference type="EMBL" id="PIO74728.1"/>
    </source>
</evidence>
<evidence type="ECO:0000256" key="3">
    <source>
        <dbReference type="ARBA" id="ARBA00012841"/>
    </source>
</evidence>
<dbReference type="PROSITE" id="PS50862">
    <property type="entry name" value="AA_TRNA_LIGASE_II"/>
    <property type="match status" value="1"/>
</dbReference>
<dbReference type="InterPro" id="IPR006195">
    <property type="entry name" value="aa-tRNA-synth_II"/>
</dbReference>
<dbReference type="Gene3D" id="3.30.930.10">
    <property type="entry name" value="Bira Bifunctional Protein, Domain 2"/>
    <property type="match status" value="2"/>
</dbReference>
<dbReference type="EC" id="6.1.1.12" evidence="3"/>
<evidence type="ECO:0000256" key="2">
    <source>
        <dbReference type="ARBA" id="ARBA00005312"/>
    </source>
</evidence>
<evidence type="ECO:0000256" key="11">
    <source>
        <dbReference type="ARBA" id="ARBA00047904"/>
    </source>
</evidence>
<accession>A0A2G9UWU9</accession>
<dbReference type="GO" id="GO:0017101">
    <property type="term" value="C:aminoacyl-tRNA synthetase multienzyme complex"/>
    <property type="evidence" value="ECO:0007669"/>
    <property type="project" value="TreeGrafter"/>
</dbReference>
<comment type="catalytic activity">
    <reaction evidence="11">
        <text>tRNA(Asp) + L-aspartate + ATP = L-aspartyl-tRNA(Asp) + AMP + diphosphate</text>
        <dbReference type="Rhea" id="RHEA:19649"/>
        <dbReference type="Rhea" id="RHEA-COMP:9660"/>
        <dbReference type="Rhea" id="RHEA-COMP:9678"/>
        <dbReference type="ChEBI" id="CHEBI:29991"/>
        <dbReference type="ChEBI" id="CHEBI:30616"/>
        <dbReference type="ChEBI" id="CHEBI:33019"/>
        <dbReference type="ChEBI" id="CHEBI:78442"/>
        <dbReference type="ChEBI" id="CHEBI:78516"/>
        <dbReference type="ChEBI" id="CHEBI:456215"/>
        <dbReference type="EC" id="6.1.1.12"/>
    </reaction>
</comment>
<evidence type="ECO:0000256" key="6">
    <source>
        <dbReference type="ARBA" id="ARBA00022598"/>
    </source>
</evidence>
<keyword evidence="9" id="KW-0648">Protein biosynthesis</keyword>
<dbReference type="PRINTS" id="PR01042">
    <property type="entry name" value="TRNASYNTHASP"/>
</dbReference>
<dbReference type="Proteomes" id="UP000230423">
    <property type="component" value="Unassembled WGS sequence"/>
</dbReference>
<keyword evidence="14" id="KW-1185">Reference proteome</keyword>
<dbReference type="GO" id="GO:0003723">
    <property type="term" value="F:RNA binding"/>
    <property type="evidence" value="ECO:0007669"/>
    <property type="project" value="TreeGrafter"/>
</dbReference>
<keyword evidence="6 13" id="KW-0436">Ligase</keyword>
<protein>
    <recommendedName>
        <fullName evidence="4">Aspartate--tRNA ligase, cytoplasmic</fullName>
        <ecNumber evidence="3">6.1.1.12</ecNumber>
    </recommendedName>
</protein>
<name>A0A2G9UWU9_TELCI</name>
<evidence type="ECO:0000313" key="14">
    <source>
        <dbReference type="Proteomes" id="UP000230423"/>
    </source>
</evidence>